<feature type="region of interest" description="Disordered" evidence="1">
    <location>
        <begin position="274"/>
        <end position="302"/>
    </location>
</feature>
<dbReference type="EMBL" id="VDEP01000475">
    <property type="protein sequence ID" value="KAA1073027.1"/>
    <property type="molecule type" value="Genomic_DNA"/>
</dbReference>
<gene>
    <name evidence="2" type="ORF">PGTUg99_021493</name>
</gene>
<organism evidence="2 3">
    <name type="scientific">Puccinia graminis f. sp. tritici</name>
    <dbReference type="NCBI Taxonomy" id="56615"/>
    <lineage>
        <taxon>Eukaryota</taxon>
        <taxon>Fungi</taxon>
        <taxon>Dikarya</taxon>
        <taxon>Basidiomycota</taxon>
        <taxon>Pucciniomycotina</taxon>
        <taxon>Pucciniomycetes</taxon>
        <taxon>Pucciniales</taxon>
        <taxon>Pucciniaceae</taxon>
        <taxon>Puccinia</taxon>
    </lineage>
</organism>
<evidence type="ECO:0000313" key="3">
    <source>
        <dbReference type="Proteomes" id="UP000325313"/>
    </source>
</evidence>
<dbReference type="AlphaFoldDB" id="A0A5B0M788"/>
<sequence>MNLKDNAELIRYYLRFLKLRREEFIKNYQPSDWELLSQEEQLQIAIARIHREQDDTLAAKILINETIRDYREYKRKQRLKMSTSAASASINPNQLTEVQNDNAATDNVGNPEDLSVDELDDLLNYPRDLSLPDRSQPQHNRGAQLPIEERVRQLSMLQIKKKTTEMTSSPITIASQNKTRDEAMDLDDPSTYSEDIPKRPNSPEIVALSKKEKIRLLIKEHVAIWTRFEKEKSSGATNELRQILHQAQDSQKVLQRMITREELEGYVKGWNPWTAKKELFPPPPKKEGKKRSSTSKKAQQYDDPRVWADVFEIGQAWRAAYNQRSRKALPH</sequence>
<name>A0A5B0M788_PUCGR</name>
<dbReference type="Proteomes" id="UP000325313">
    <property type="component" value="Unassembled WGS sequence"/>
</dbReference>
<reference evidence="2 3" key="1">
    <citation type="submission" date="2019-05" db="EMBL/GenBank/DDBJ databases">
        <title>Emergence of the Ug99 lineage of the wheat stem rust pathogen through somatic hybridization.</title>
        <authorList>
            <person name="Li F."/>
            <person name="Upadhyaya N.M."/>
            <person name="Sperschneider J."/>
            <person name="Matny O."/>
            <person name="Nguyen-Phuc H."/>
            <person name="Mago R."/>
            <person name="Raley C."/>
            <person name="Miller M.E."/>
            <person name="Silverstein K.A.T."/>
            <person name="Henningsen E."/>
            <person name="Hirsch C.D."/>
            <person name="Visser B."/>
            <person name="Pretorius Z.A."/>
            <person name="Steffenson B.J."/>
            <person name="Schwessinger B."/>
            <person name="Dodds P.N."/>
            <person name="Figueroa M."/>
        </authorList>
    </citation>
    <scope>NUCLEOTIDE SEQUENCE [LARGE SCALE GENOMIC DNA]</scope>
    <source>
        <strain evidence="2 3">Ug99</strain>
    </source>
</reference>
<comment type="caution">
    <text evidence="2">The sequence shown here is derived from an EMBL/GenBank/DDBJ whole genome shotgun (WGS) entry which is preliminary data.</text>
</comment>
<evidence type="ECO:0000313" key="2">
    <source>
        <dbReference type="EMBL" id="KAA1073027.1"/>
    </source>
</evidence>
<evidence type="ECO:0000256" key="1">
    <source>
        <dbReference type="SAM" id="MobiDB-lite"/>
    </source>
</evidence>
<protein>
    <submittedName>
        <fullName evidence="2">Uncharacterized protein</fullName>
    </submittedName>
</protein>
<proteinExistence type="predicted"/>
<accession>A0A5B0M788</accession>